<evidence type="ECO:0000313" key="2">
    <source>
        <dbReference type="Proteomes" id="UP000184342"/>
    </source>
</evidence>
<dbReference type="AlphaFoldDB" id="A0A1M6B6X4"/>
<gene>
    <name evidence="1" type="ORF">SAMN02745691_00273</name>
</gene>
<dbReference type="EMBL" id="FQYT01000003">
    <property type="protein sequence ID" value="SHI44338.1"/>
    <property type="molecule type" value="Genomic_DNA"/>
</dbReference>
<organism evidence="1 2">
    <name type="scientific">Parasporobacterium paucivorans DSM 15970</name>
    <dbReference type="NCBI Taxonomy" id="1122934"/>
    <lineage>
        <taxon>Bacteria</taxon>
        <taxon>Bacillati</taxon>
        <taxon>Bacillota</taxon>
        <taxon>Clostridia</taxon>
        <taxon>Lachnospirales</taxon>
        <taxon>Lachnospiraceae</taxon>
        <taxon>Parasporobacterium</taxon>
    </lineage>
</organism>
<dbReference type="Proteomes" id="UP000184342">
    <property type="component" value="Unassembled WGS sequence"/>
</dbReference>
<sequence>MRKVWIEVKIRHANMDIDIPDMCDVNDFVIDTVNDCMVECEWDYKDEVEVGEME</sequence>
<dbReference type="RefSeq" id="WP_178138512.1">
    <property type="nucleotide sequence ID" value="NZ_FQYT01000003.1"/>
</dbReference>
<dbReference type="STRING" id="1122934.SAMN02745691_00273"/>
<evidence type="ECO:0000313" key="1">
    <source>
        <dbReference type="EMBL" id="SHI44338.1"/>
    </source>
</evidence>
<protein>
    <submittedName>
        <fullName evidence="1">Uncharacterized protein</fullName>
    </submittedName>
</protein>
<proteinExistence type="predicted"/>
<reference evidence="1 2" key="1">
    <citation type="submission" date="2016-11" db="EMBL/GenBank/DDBJ databases">
        <authorList>
            <person name="Jaros S."/>
            <person name="Januszkiewicz K."/>
            <person name="Wedrychowicz H."/>
        </authorList>
    </citation>
    <scope>NUCLEOTIDE SEQUENCE [LARGE SCALE GENOMIC DNA]</scope>
    <source>
        <strain evidence="1 2">DSM 15970</strain>
    </source>
</reference>
<keyword evidence="2" id="KW-1185">Reference proteome</keyword>
<accession>A0A1M6B6X4</accession>
<name>A0A1M6B6X4_9FIRM</name>